<dbReference type="InterPro" id="IPR039424">
    <property type="entry name" value="SBP_5"/>
</dbReference>
<dbReference type="InterPro" id="IPR030678">
    <property type="entry name" value="Peptide/Ni-bd"/>
</dbReference>
<keyword evidence="2" id="KW-0813">Transport</keyword>
<organism evidence="6 7">
    <name type="scientific">Enterocloster bolteae</name>
    <dbReference type="NCBI Taxonomy" id="208479"/>
    <lineage>
        <taxon>Bacteria</taxon>
        <taxon>Bacillati</taxon>
        <taxon>Bacillota</taxon>
        <taxon>Clostridia</taxon>
        <taxon>Lachnospirales</taxon>
        <taxon>Lachnospiraceae</taxon>
        <taxon>Enterocloster</taxon>
    </lineage>
</organism>
<dbReference type="PIRSF" id="PIRSF002741">
    <property type="entry name" value="MppA"/>
    <property type="match status" value="1"/>
</dbReference>
<dbReference type="GO" id="GO:0043190">
    <property type="term" value="C:ATP-binding cassette (ABC) transporter complex"/>
    <property type="evidence" value="ECO:0007669"/>
    <property type="project" value="InterPro"/>
</dbReference>
<dbReference type="Gene3D" id="3.10.105.10">
    <property type="entry name" value="Dipeptide-binding Protein, Domain 3"/>
    <property type="match status" value="1"/>
</dbReference>
<evidence type="ECO:0000256" key="4">
    <source>
        <dbReference type="SAM" id="SignalP"/>
    </source>
</evidence>
<proteinExistence type="inferred from homology"/>
<evidence type="ECO:0000256" key="3">
    <source>
        <dbReference type="ARBA" id="ARBA00022729"/>
    </source>
</evidence>
<accession>A0A412YVH0</accession>
<dbReference type="CDD" id="cd00995">
    <property type="entry name" value="PBP2_NikA_DppA_OppA_like"/>
    <property type="match status" value="1"/>
</dbReference>
<dbReference type="Proteomes" id="UP000284543">
    <property type="component" value="Unassembled WGS sequence"/>
</dbReference>
<comment type="caution">
    <text evidence="6">The sequence shown here is derived from an EMBL/GenBank/DDBJ whole genome shotgun (WGS) entry which is preliminary data.</text>
</comment>
<dbReference type="PROSITE" id="PS51257">
    <property type="entry name" value="PROKAR_LIPOPROTEIN"/>
    <property type="match status" value="1"/>
</dbReference>
<evidence type="ECO:0000256" key="1">
    <source>
        <dbReference type="ARBA" id="ARBA00005695"/>
    </source>
</evidence>
<reference evidence="6 7" key="1">
    <citation type="submission" date="2018-08" db="EMBL/GenBank/DDBJ databases">
        <title>A genome reference for cultivated species of the human gut microbiota.</title>
        <authorList>
            <person name="Zou Y."/>
            <person name="Xue W."/>
            <person name="Luo G."/>
        </authorList>
    </citation>
    <scope>NUCLEOTIDE SEQUENCE [LARGE SCALE GENOMIC DNA]</scope>
    <source>
        <strain evidence="6 7">AF14-18</strain>
    </source>
</reference>
<sequence length="519" mass="57261">MKKKLISMLLVCAMAAGALAGCGGSSGGSSGGGAGAGTEKAADAGNPEGGKDTIKIAVYSDFAGFDPYNSGMDLDKVVYSNIFDCLLRYYDGKYENVLCKDYSISEDGTEYTFNLKEGVKFHNGETLTAGDVVFSMMRAKESSEMSNFTKNIVKAEAVDDLTVKIVLDQPYVPFLTAVASTVCIMNEKAVNEAGDNIRQMPVGTGPYKFKQWDSGSQVVLERFDDYHDALPQIREANYVVLTNPETALTALQTGEIDMTYTIPPIAVQELKDSQDLVLDLNPTMGSGYIVMNLEAPFLSDPNFRMALAYATNREHIVEVGMDGVAKVSSLLWDERTAGYSGKYTTPEFNLDKAKEYLAKTDYNGEEIPFVVGYENYKKIGVVYQEELKQIGVNISVEQLEANTWVSDMKSGNFAMSTIVQTMDPDVDFWSTVFMSSAIGGYNFSRLNEADVDKAFQDGSVCQDPEQRKDIYSVIEKKLYEDTIIIPIYDRVVTCAYNKGVTVDRSYDSGFSTLRDMHWD</sequence>
<evidence type="ECO:0000259" key="5">
    <source>
        <dbReference type="Pfam" id="PF00496"/>
    </source>
</evidence>
<feature type="chain" id="PRO_5038895212" evidence="4">
    <location>
        <begin position="21"/>
        <end position="519"/>
    </location>
</feature>
<dbReference type="AlphaFoldDB" id="A0A412YVH0"/>
<dbReference type="GO" id="GO:0015833">
    <property type="term" value="P:peptide transport"/>
    <property type="evidence" value="ECO:0007669"/>
    <property type="project" value="TreeGrafter"/>
</dbReference>
<comment type="similarity">
    <text evidence="1">Belongs to the bacterial solute-binding protein 5 family.</text>
</comment>
<dbReference type="PANTHER" id="PTHR30290:SF9">
    <property type="entry name" value="OLIGOPEPTIDE-BINDING PROTEIN APPA"/>
    <property type="match status" value="1"/>
</dbReference>
<feature type="domain" description="Solute-binding protein family 5" evidence="5">
    <location>
        <begin position="94"/>
        <end position="426"/>
    </location>
</feature>
<evidence type="ECO:0000256" key="2">
    <source>
        <dbReference type="ARBA" id="ARBA00022448"/>
    </source>
</evidence>
<dbReference type="SUPFAM" id="SSF53850">
    <property type="entry name" value="Periplasmic binding protein-like II"/>
    <property type="match status" value="1"/>
</dbReference>
<dbReference type="InterPro" id="IPR000914">
    <property type="entry name" value="SBP_5_dom"/>
</dbReference>
<name>A0A412YVH0_9FIRM</name>
<dbReference type="GO" id="GO:1904680">
    <property type="term" value="F:peptide transmembrane transporter activity"/>
    <property type="evidence" value="ECO:0007669"/>
    <property type="project" value="TreeGrafter"/>
</dbReference>
<dbReference type="PANTHER" id="PTHR30290">
    <property type="entry name" value="PERIPLASMIC BINDING COMPONENT OF ABC TRANSPORTER"/>
    <property type="match status" value="1"/>
</dbReference>
<protein>
    <submittedName>
        <fullName evidence="6">ABC transporter substrate-binding protein</fullName>
    </submittedName>
</protein>
<keyword evidence="3 4" id="KW-0732">Signal</keyword>
<feature type="signal peptide" evidence="4">
    <location>
        <begin position="1"/>
        <end position="20"/>
    </location>
</feature>
<dbReference type="RefSeq" id="WP_118019595.1">
    <property type="nucleotide sequence ID" value="NZ_CAUHGS010000021.1"/>
</dbReference>
<gene>
    <name evidence="6" type="ORF">DWW02_26960</name>
</gene>
<evidence type="ECO:0000313" key="6">
    <source>
        <dbReference type="EMBL" id="RGV70752.1"/>
    </source>
</evidence>
<evidence type="ECO:0000313" key="7">
    <source>
        <dbReference type="Proteomes" id="UP000284543"/>
    </source>
</evidence>
<dbReference type="Pfam" id="PF00496">
    <property type="entry name" value="SBP_bac_5"/>
    <property type="match status" value="1"/>
</dbReference>
<dbReference type="EMBL" id="QRZM01000019">
    <property type="protein sequence ID" value="RGV70752.1"/>
    <property type="molecule type" value="Genomic_DNA"/>
</dbReference>
<dbReference type="Gene3D" id="3.40.190.10">
    <property type="entry name" value="Periplasmic binding protein-like II"/>
    <property type="match status" value="1"/>
</dbReference>
<dbReference type="GO" id="GO:0042597">
    <property type="term" value="C:periplasmic space"/>
    <property type="evidence" value="ECO:0007669"/>
    <property type="project" value="UniProtKB-ARBA"/>
</dbReference>